<evidence type="ECO:0000256" key="2">
    <source>
        <dbReference type="ARBA" id="ARBA00022737"/>
    </source>
</evidence>
<feature type="compositionally biased region" description="Basic and acidic residues" evidence="4">
    <location>
        <begin position="749"/>
        <end position="759"/>
    </location>
</feature>
<sequence length="872" mass="92458">MYRHASNLEIVWVLVHADKHRPVLVASAYRVPTNTARQLAADLEDLENQLQRSSAPPVSADTQRLLQRRRAALAGSDRAEYKEANRLCRAAIRRDCRARYEREIRENSRGGLWRVLRPAPPPPPRRVHFPESPVTAVIPAADPLRLLGDTNAAEAYRAACVRHGAAPLPEVLRQLEQPSADVLRLSGVKLSLSDVDSLEEVMRRRRWLRIEAADCALRGETLAALMQIVRHYDATPWLNLGGADSERLGWAAVCGAVRDAGRRSALQWLALDRTTLGEVAAAQLGRNVRDSWLRVLHLEKCHLHGRPLLTLLAGGLRAATGLRQLYLGDNGLGSGDGSLLGAALRQNTSLQLLDLRNNAFDDDAAGYLLAGLAEQQPTPPHTGLLTLNLWHNQLTEESAAPIAALLAAHPALETLNLGFNALGDATAARLAEPLTRHGPLRRLGLQACRLGDEAATALGGSLATGSGLVRLDLRGNHLTSGGLRALLDAVQGNTTLRQLDLNQEPTAEPAPERALSSVPEGALSESAQETSSDVCDGDRGSPERADSGIDSPAKFANSGGSGGMEGEMELEGAALGSSVDSTLGSSAGSNPPTFSAVTDRRDSGDGAESGGGDSDSDSTPVGEYRSLYLSLGAACEENRRRPAPESAADTPSPPPADADDEPGSGHWLRRKLSAALRRVSLTCETPLPRLPQPSTELPPGTPPLMRGLPRTLSECDGESAPSFLRDGSPVPTRLESPVPPEEDLSAAPVRKDSIAVLKERSHRAHAGGGDTREGESGKNGLTTSLENVCELAGETWSDEVIPDSSRLTNGSLSPLGKGWTRASSPGSLDSGGGGAGSCQTPVEPWRPPPAASPRPAGRKFRVTPVRETIGPA</sequence>
<comment type="similarity">
    <text evidence="3">Belongs to the PPP1R37 family.</text>
</comment>
<feature type="region of interest" description="Disordered" evidence="4">
    <location>
        <begin position="683"/>
        <end position="781"/>
    </location>
</feature>
<dbReference type="InterPro" id="IPR051279">
    <property type="entry name" value="PP1-Reg/Actin-Interact_Protein"/>
</dbReference>
<dbReference type="Proteomes" id="UP000440578">
    <property type="component" value="Unassembled WGS sequence"/>
</dbReference>
<feature type="compositionally biased region" description="Polar residues" evidence="4">
    <location>
        <begin position="578"/>
        <end position="596"/>
    </location>
</feature>
<dbReference type="InterPro" id="IPR001611">
    <property type="entry name" value="Leu-rich_rpt"/>
</dbReference>
<evidence type="ECO:0000313" key="6">
    <source>
        <dbReference type="Proteomes" id="UP000440578"/>
    </source>
</evidence>
<dbReference type="SUPFAM" id="SSF52047">
    <property type="entry name" value="RNI-like"/>
    <property type="match status" value="1"/>
</dbReference>
<name>A0A6A4VHM6_AMPAM</name>
<evidence type="ECO:0000256" key="1">
    <source>
        <dbReference type="ARBA" id="ARBA00022614"/>
    </source>
</evidence>
<dbReference type="SMART" id="SM00368">
    <property type="entry name" value="LRR_RI"/>
    <property type="match status" value="7"/>
</dbReference>
<dbReference type="InterPro" id="IPR032675">
    <property type="entry name" value="LRR_dom_sf"/>
</dbReference>
<dbReference type="EMBL" id="VIIS01001991">
    <property type="protein sequence ID" value="KAF0289962.1"/>
    <property type="molecule type" value="Genomic_DNA"/>
</dbReference>
<dbReference type="PANTHER" id="PTHR24112:SF9">
    <property type="entry name" value="PROTEIN PHOSPHATASE 1 REGULATORY SUBUNIT 37"/>
    <property type="match status" value="1"/>
</dbReference>
<reference evidence="5 6" key="1">
    <citation type="submission" date="2019-07" db="EMBL/GenBank/DDBJ databases">
        <title>Draft genome assembly of a fouling barnacle, Amphibalanus amphitrite (Darwin, 1854): The first reference genome for Thecostraca.</title>
        <authorList>
            <person name="Kim W."/>
        </authorList>
    </citation>
    <scope>NUCLEOTIDE SEQUENCE [LARGE SCALE GENOMIC DNA]</scope>
    <source>
        <strain evidence="5">SNU_AA5</strain>
        <tissue evidence="5">Soma without cirri and trophi</tissue>
    </source>
</reference>
<feature type="region of interest" description="Disordered" evidence="4">
    <location>
        <begin position="800"/>
        <end position="872"/>
    </location>
</feature>
<keyword evidence="2" id="KW-0677">Repeat</keyword>
<feature type="compositionally biased region" description="Basic and acidic residues" evidence="4">
    <location>
        <begin position="536"/>
        <end position="547"/>
    </location>
</feature>
<keyword evidence="1" id="KW-0433">Leucine-rich repeat</keyword>
<gene>
    <name evidence="5" type="primary">ppp1r37_0</name>
    <name evidence="5" type="ORF">FJT64_011794</name>
</gene>
<dbReference type="PANTHER" id="PTHR24112">
    <property type="entry name" value="LEUCINE-RICH REPEAT, ISOFORM F-RELATED"/>
    <property type="match status" value="1"/>
</dbReference>
<accession>A0A6A4VHM6</accession>
<comment type="caution">
    <text evidence="5">The sequence shown here is derived from an EMBL/GenBank/DDBJ whole genome shotgun (WGS) entry which is preliminary data.</text>
</comment>
<dbReference type="AlphaFoldDB" id="A0A6A4VHM6"/>
<evidence type="ECO:0000313" key="5">
    <source>
        <dbReference type="EMBL" id="KAF0289962.1"/>
    </source>
</evidence>
<evidence type="ECO:0000256" key="4">
    <source>
        <dbReference type="SAM" id="MobiDB-lite"/>
    </source>
</evidence>
<protein>
    <submittedName>
        <fullName evidence="5">Protein phosphatase 1 regulatory subunit 37</fullName>
    </submittedName>
</protein>
<proteinExistence type="inferred from homology"/>
<organism evidence="5 6">
    <name type="scientific">Amphibalanus amphitrite</name>
    <name type="common">Striped barnacle</name>
    <name type="synonym">Balanus amphitrite</name>
    <dbReference type="NCBI Taxonomy" id="1232801"/>
    <lineage>
        <taxon>Eukaryota</taxon>
        <taxon>Metazoa</taxon>
        <taxon>Ecdysozoa</taxon>
        <taxon>Arthropoda</taxon>
        <taxon>Crustacea</taxon>
        <taxon>Multicrustacea</taxon>
        <taxon>Cirripedia</taxon>
        <taxon>Thoracica</taxon>
        <taxon>Thoracicalcarea</taxon>
        <taxon>Balanomorpha</taxon>
        <taxon>Balanoidea</taxon>
        <taxon>Balanidae</taxon>
        <taxon>Amphibalaninae</taxon>
        <taxon>Amphibalanus</taxon>
    </lineage>
</organism>
<dbReference type="OrthoDB" id="10034042at2759"/>
<dbReference type="Pfam" id="PF13516">
    <property type="entry name" value="LRR_6"/>
    <property type="match status" value="2"/>
</dbReference>
<feature type="region of interest" description="Disordered" evidence="4">
    <location>
        <begin position="502"/>
        <end position="667"/>
    </location>
</feature>
<evidence type="ECO:0000256" key="3">
    <source>
        <dbReference type="ARBA" id="ARBA00038315"/>
    </source>
</evidence>
<dbReference type="Gene3D" id="3.80.10.10">
    <property type="entry name" value="Ribonuclease Inhibitor"/>
    <property type="match status" value="1"/>
</dbReference>
<keyword evidence="6" id="KW-1185">Reference proteome</keyword>